<accession>A0A239S6C0</accession>
<organism evidence="1 2">
    <name type="scientific">Pandoraea sputorum</name>
    <dbReference type="NCBI Taxonomy" id="93222"/>
    <lineage>
        <taxon>Bacteria</taxon>
        <taxon>Pseudomonadati</taxon>
        <taxon>Pseudomonadota</taxon>
        <taxon>Betaproteobacteria</taxon>
        <taxon>Burkholderiales</taxon>
        <taxon>Burkholderiaceae</taxon>
        <taxon>Pandoraea</taxon>
    </lineage>
</organism>
<dbReference type="GeneID" id="88092883"/>
<evidence type="ECO:0000313" key="1">
    <source>
        <dbReference type="EMBL" id="SNU80995.1"/>
    </source>
</evidence>
<dbReference type="AlphaFoldDB" id="A0A239S6C0"/>
<reference evidence="1 2" key="1">
    <citation type="submission" date="2017-06" db="EMBL/GenBank/DDBJ databases">
        <authorList>
            <consortium name="Pathogen Informatics"/>
        </authorList>
    </citation>
    <scope>NUCLEOTIDE SEQUENCE [LARGE SCALE GENOMIC DNA]</scope>
    <source>
        <strain evidence="1 2">NCTC13161</strain>
    </source>
</reference>
<name>A0A239S6C0_9BURK</name>
<dbReference type="Proteomes" id="UP000215126">
    <property type="component" value="Chromosome 1"/>
</dbReference>
<gene>
    <name evidence="1" type="ORF">SAMEA4530655_00179</name>
</gene>
<sequence>MTHAISALLLSALPQTFGTFLQARSVVGVEPYWLLEYAHGDLTFMVSFAGGGLPDVRFGGRTAQCESWLYGPSLFESRRMLLMYGSAVRGTRADIVACIDMILSEVFMR</sequence>
<evidence type="ECO:0000313" key="2">
    <source>
        <dbReference type="Proteomes" id="UP000215126"/>
    </source>
</evidence>
<dbReference type="RefSeq" id="WP_039394685.1">
    <property type="nucleotide sequence ID" value="NZ_CABPRX010000001.1"/>
</dbReference>
<keyword evidence="2" id="KW-1185">Reference proteome</keyword>
<dbReference type="STRING" id="93222.NA29_05215"/>
<dbReference type="EMBL" id="LT906435">
    <property type="protein sequence ID" value="SNU80995.1"/>
    <property type="molecule type" value="Genomic_DNA"/>
</dbReference>
<dbReference type="KEGG" id="pspu:NA29_05215"/>
<protein>
    <submittedName>
        <fullName evidence="1">Uncharacterized protein</fullName>
    </submittedName>
</protein>
<proteinExistence type="predicted"/>
<dbReference type="OrthoDB" id="8942447at2"/>